<keyword evidence="2" id="KW-0282">Flagellum</keyword>
<dbReference type="Pfam" id="PF01052">
    <property type="entry name" value="FliMN_C"/>
    <property type="match status" value="1"/>
</dbReference>
<dbReference type="Gene3D" id="2.30.330.10">
    <property type="entry name" value="SpoA-like"/>
    <property type="match status" value="1"/>
</dbReference>
<protein>
    <submittedName>
        <fullName evidence="2">FliM/FliN family flagellar motor switch protein</fullName>
    </submittedName>
</protein>
<gene>
    <name evidence="2" type="ORF">G3574_18270</name>
</gene>
<dbReference type="InterPro" id="IPR036429">
    <property type="entry name" value="SpoA-like_sf"/>
</dbReference>
<dbReference type="EMBL" id="JAAIVB010000065">
    <property type="protein sequence ID" value="NEX63033.1"/>
    <property type="molecule type" value="Genomic_DNA"/>
</dbReference>
<evidence type="ECO:0000259" key="1">
    <source>
        <dbReference type="Pfam" id="PF01052"/>
    </source>
</evidence>
<keyword evidence="3" id="KW-1185">Reference proteome</keyword>
<evidence type="ECO:0000313" key="2">
    <source>
        <dbReference type="EMBL" id="NEX63033.1"/>
    </source>
</evidence>
<dbReference type="SUPFAM" id="SSF101801">
    <property type="entry name" value="Surface presentation of antigens (SPOA)"/>
    <property type="match status" value="1"/>
</dbReference>
<evidence type="ECO:0000313" key="3">
    <source>
        <dbReference type="Proteomes" id="UP000482155"/>
    </source>
</evidence>
<feature type="domain" description="Flagellar motor switch protein FliN-like C-terminal" evidence="1">
    <location>
        <begin position="198"/>
        <end position="268"/>
    </location>
</feature>
<dbReference type="RefSeq" id="WP_163966339.1">
    <property type="nucleotide sequence ID" value="NZ_JAAIVB010000065.1"/>
</dbReference>
<sequence length="288" mass="29810">MTCRPFLLLGKGALRAVNDRIEGIVRSWCDDWGIAHHSMAVLCERAWEVSTGLPGQGWEAADTRLPGAARVHASPDAASALRGLLFGEDAIDPVVASVADVAEDLASQVAREAARDLGRRLGGGQHACERLVPCDAPGRCPHASGDVLARIILGEADGHHAASWLVLLPAGQLDALLGRDPPIAAPGAGGKAPALESFSSAPVPLPVRISEFEIDLGNLASLSVDDVIRLPRQAAQPLDVLAADGEILCGAYLGKVDGQMAIEIASLITPSITNGNDAGHGNPARKGN</sequence>
<dbReference type="InterPro" id="IPR001543">
    <property type="entry name" value="FliN-like_C"/>
</dbReference>
<dbReference type="AlphaFoldDB" id="A0A6B3SQJ8"/>
<comment type="caution">
    <text evidence="2">The sequence shown here is derived from an EMBL/GenBank/DDBJ whole genome shotgun (WGS) entry which is preliminary data.</text>
</comment>
<keyword evidence="2" id="KW-0966">Cell projection</keyword>
<reference evidence="2 3" key="1">
    <citation type="submission" date="2020-02" db="EMBL/GenBank/DDBJ databases">
        <authorList>
            <person name="Kim M.K."/>
        </authorList>
    </citation>
    <scope>NUCLEOTIDE SEQUENCE [LARGE SCALE GENOMIC DNA]</scope>
    <source>
        <strain evidence="2 3">17J57-3</strain>
    </source>
</reference>
<name>A0A6B3SQJ8_9BURK</name>
<dbReference type="Proteomes" id="UP000482155">
    <property type="component" value="Unassembled WGS sequence"/>
</dbReference>
<proteinExistence type="predicted"/>
<keyword evidence="2" id="KW-0969">Cilium</keyword>
<organism evidence="2 3">
    <name type="scientific">Noviherbaspirillum galbum</name>
    <dbReference type="NCBI Taxonomy" id="2709383"/>
    <lineage>
        <taxon>Bacteria</taxon>
        <taxon>Pseudomonadati</taxon>
        <taxon>Pseudomonadota</taxon>
        <taxon>Betaproteobacteria</taxon>
        <taxon>Burkholderiales</taxon>
        <taxon>Oxalobacteraceae</taxon>
        <taxon>Noviherbaspirillum</taxon>
    </lineage>
</organism>
<accession>A0A6B3SQJ8</accession>